<dbReference type="InterPro" id="IPR052407">
    <property type="entry name" value="BTB_POZ_domain_cont_9"/>
</dbReference>
<name>A0A397W3K3_9GLOM</name>
<dbReference type="GO" id="GO:0005737">
    <property type="term" value="C:cytoplasm"/>
    <property type="evidence" value="ECO:0007669"/>
    <property type="project" value="TreeGrafter"/>
</dbReference>
<dbReference type="Pfam" id="PF00651">
    <property type="entry name" value="BTB"/>
    <property type="match status" value="1"/>
</dbReference>
<feature type="domain" description="BTB" evidence="1">
    <location>
        <begin position="22"/>
        <end position="92"/>
    </location>
</feature>
<dbReference type="PANTHER" id="PTHR46306">
    <property type="entry name" value="BTB/POZ DOMAIN-CONTAINING PROTEIN 9"/>
    <property type="match status" value="1"/>
</dbReference>
<reference evidence="3 4" key="1">
    <citation type="submission" date="2018-06" db="EMBL/GenBank/DDBJ databases">
        <title>Comparative genomics reveals the genomic features of Rhizophagus irregularis, R. cerebriforme, R. diaphanum and Gigaspora rosea, and their symbiotic lifestyle signature.</title>
        <authorList>
            <person name="Morin E."/>
            <person name="San Clemente H."/>
            <person name="Chen E.C.H."/>
            <person name="De La Providencia I."/>
            <person name="Hainaut M."/>
            <person name="Kuo A."/>
            <person name="Kohler A."/>
            <person name="Murat C."/>
            <person name="Tang N."/>
            <person name="Roy S."/>
            <person name="Loubradou J."/>
            <person name="Henrissat B."/>
            <person name="Grigoriev I.V."/>
            <person name="Corradi N."/>
            <person name="Roux C."/>
            <person name="Martin F.M."/>
        </authorList>
    </citation>
    <scope>NUCLEOTIDE SEQUENCE [LARGE SCALE GENOMIC DNA]</scope>
    <source>
        <strain evidence="3 4">DAOM 194757</strain>
    </source>
</reference>
<organism evidence="3 4">
    <name type="scientific">Gigaspora rosea</name>
    <dbReference type="NCBI Taxonomy" id="44941"/>
    <lineage>
        <taxon>Eukaryota</taxon>
        <taxon>Fungi</taxon>
        <taxon>Fungi incertae sedis</taxon>
        <taxon>Mucoromycota</taxon>
        <taxon>Glomeromycotina</taxon>
        <taxon>Glomeromycetes</taxon>
        <taxon>Diversisporales</taxon>
        <taxon>Gigasporaceae</taxon>
        <taxon>Gigaspora</taxon>
    </lineage>
</organism>
<accession>A0A397W3K3</accession>
<dbReference type="PROSITE" id="PS50097">
    <property type="entry name" value="BTB"/>
    <property type="match status" value="1"/>
</dbReference>
<dbReference type="PROSITE" id="PS51886">
    <property type="entry name" value="TLDC"/>
    <property type="match status" value="1"/>
</dbReference>
<evidence type="ECO:0008006" key="5">
    <source>
        <dbReference type="Google" id="ProtNLM"/>
    </source>
</evidence>
<feature type="domain" description="TLDc" evidence="2">
    <location>
        <begin position="302"/>
        <end position="469"/>
    </location>
</feature>
<dbReference type="Gene3D" id="1.25.40.420">
    <property type="match status" value="1"/>
</dbReference>
<comment type="caution">
    <text evidence="3">The sequence shown here is derived from an EMBL/GenBank/DDBJ whole genome shotgun (WGS) entry which is preliminary data.</text>
</comment>
<keyword evidence="4" id="KW-1185">Reference proteome</keyword>
<dbReference type="EMBL" id="QKWP01000084">
    <property type="protein sequence ID" value="RIB27879.1"/>
    <property type="molecule type" value="Genomic_DNA"/>
</dbReference>
<evidence type="ECO:0000259" key="1">
    <source>
        <dbReference type="PROSITE" id="PS50097"/>
    </source>
</evidence>
<dbReference type="SUPFAM" id="SSF54695">
    <property type="entry name" value="POZ domain"/>
    <property type="match status" value="1"/>
</dbReference>
<dbReference type="InterPro" id="IPR011705">
    <property type="entry name" value="BACK"/>
</dbReference>
<dbReference type="InterPro" id="IPR011333">
    <property type="entry name" value="SKP1/BTB/POZ_sf"/>
</dbReference>
<dbReference type="Pfam" id="PF07707">
    <property type="entry name" value="BACK"/>
    <property type="match status" value="1"/>
</dbReference>
<dbReference type="InterPro" id="IPR000210">
    <property type="entry name" value="BTB/POZ_dom"/>
</dbReference>
<protein>
    <recommendedName>
        <fullName evidence="5">Kelch-like protein 17</fullName>
    </recommendedName>
</protein>
<dbReference type="Pfam" id="PF07534">
    <property type="entry name" value="TLD"/>
    <property type="match status" value="1"/>
</dbReference>
<dbReference type="OrthoDB" id="25620at2759"/>
<proteinExistence type="predicted"/>
<evidence type="ECO:0000259" key="2">
    <source>
        <dbReference type="PROSITE" id="PS51886"/>
    </source>
</evidence>
<dbReference type="AlphaFoldDB" id="A0A397W3K3"/>
<dbReference type="PANTHER" id="PTHR46306:SF1">
    <property type="entry name" value="BTB_POZ DOMAIN-CONTAINING PROTEIN 9"/>
    <property type="match status" value="1"/>
</dbReference>
<dbReference type="Gene3D" id="3.30.710.10">
    <property type="entry name" value="Potassium Channel Kv1.1, Chain A"/>
    <property type="match status" value="1"/>
</dbReference>
<gene>
    <name evidence="3" type="ORF">C2G38_2028964</name>
</gene>
<dbReference type="SMART" id="SM00225">
    <property type="entry name" value="BTB"/>
    <property type="match status" value="1"/>
</dbReference>
<dbReference type="CDD" id="cd18186">
    <property type="entry name" value="BTB_POZ_ZBTB_KLHL-like"/>
    <property type="match status" value="1"/>
</dbReference>
<sequence length="471" mass="54549">MKQFLENLSQDFTQLLDNVYDYNVVIEVGDQSNNEIFKAHSAILYQRSSYFREILTATKKNSMFKFKLTDVPVEFFKIILKYIYGGVVHLEEFKDSTLFDLLIHTEKFNLTELVEYIQSLLIDNHSTWLRSNFFLIYQKCFHNENFKALVQFCNDYLNENPAEIFKSGDVKTLEGDILIMLLKNDELEIEESEIWDKVILWGKEKTSNLPPKLEDWTEENFKSLKATLQNCLPYIRYFQISGKNVLTKLYPYRSILDEIIWFDILAKNIAPEDMPITSEVLPPRKKTSNSSQESTIIEPSSSIITLPHAAEISSWIDRRSTAYEIAEVPYKFKLLLRGSDHGFTSETFHERCDNIPGTVVIARDRATNEIVGGYNPLIWKADGRSSFAETDDSFIFSLKAENSILSRVSNALEAIYHGSPTSPGPWFGIDDLGMRSSKRWHYGKRAYDVQIKDSTGRFSVDEYEVFQICRI</sequence>
<evidence type="ECO:0000313" key="4">
    <source>
        <dbReference type="Proteomes" id="UP000266673"/>
    </source>
</evidence>
<dbReference type="InterPro" id="IPR006571">
    <property type="entry name" value="TLDc_dom"/>
</dbReference>
<dbReference type="Proteomes" id="UP000266673">
    <property type="component" value="Unassembled WGS sequence"/>
</dbReference>
<evidence type="ECO:0000313" key="3">
    <source>
        <dbReference type="EMBL" id="RIB27879.1"/>
    </source>
</evidence>